<evidence type="ECO:0000313" key="2">
    <source>
        <dbReference type="EMBL" id="QNT12722.1"/>
    </source>
</evidence>
<accession>A0A7H1JMH5</accession>
<sequence>MGAGIWQCNTFSFLFAILFVIIDIVLIVCFVLFVVLPNIRRGRGQPNEVGERRVNYI</sequence>
<protein>
    <submittedName>
        <fullName evidence="2">P6</fullName>
    </submittedName>
</protein>
<keyword evidence="1" id="KW-1133">Transmembrane helix</keyword>
<dbReference type="Proteomes" id="UP000679762">
    <property type="component" value="Segment"/>
</dbReference>
<dbReference type="EMBL" id="MT409627">
    <property type="protein sequence ID" value="QNT12722.1"/>
    <property type="molecule type" value="Genomic_RNA"/>
</dbReference>
<reference evidence="2" key="1">
    <citation type="journal article" date="2020" name="Arch.">
        <title>Yam asymptomatic virus 1, a novel virus infecting yams (Dioscorea spp.) with significant prevalence in a germplasm collection.</title>
        <authorList>
            <person name="Marais A."/>
            <person name="Umber M."/>
            <person name="Filloux D."/>
            <person name="Gomez R.M."/>
            <person name="Faure C."/>
            <person name="Pavis C."/>
            <person name="Julian C."/>
            <person name="Roumagnac P."/>
            <person name="Acina-Mambole I."/>
            <person name="Bonheur L."/>
            <person name="Theil S."/>
            <person name="Contreras S."/>
            <person name="Candresse T."/>
            <person name="Teycheney P.Y."/>
        </authorList>
    </citation>
    <scope>NUCLEOTIDE SEQUENCE</scope>
    <source>
        <strain evidence="2">VU567Da</strain>
    </source>
</reference>
<keyword evidence="1" id="KW-0812">Transmembrane</keyword>
<organism evidence="2 3">
    <name type="scientific">Yam asymptomatic virus 1</name>
    <dbReference type="NCBI Taxonomy" id="2771210"/>
    <lineage>
        <taxon>Viruses</taxon>
        <taxon>Riboviria</taxon>
        <taxon>Orthornavirae</taxon>
        <taxon>Kitrinoviricota</taxon>
        <taxon>Alsuviricetes</taxon>
        <taxon>Martellivirales</taxon>
        <taxon>Closteroviridae</taxon>
        <taxon>Ampelovirus</taxon>
        <taxon>Ampelovirus dioscoreae</taxon>
    </lineage>
</organism>
<name>A0A7H1JMH5_9CLOS</name>
<keyword evidence="3" id="KW-1185">Reference proteome</keyword>
<keyword evidence="1" id="KW-0472">Membrane</keyword>
<dbReference type="KEGG" id="vg:80536819"/>
<evidence type="ECO:0000313" key="3">
    <source>
        <dbReference type="Proteomes" id="UP000679762"/>
    </source>
</evidence>
<gene>
    <name evidence="2" type="primary">ORF3</name>
</gene>
<feature type="transmembrane region" description="Helical" evidence="1">
    <location>
        <begin position="12"/>
        <end position="36"/>
    </location>
</feature>
<evidence type="ECO:0000256" key="1">
    <source>
        <dbReference type="SAM" id="Phobius"/>
    </source>
</evidence>
<proteinExistence type="predicted"/>
<dbReference type="RefSeq" id="YP_010798583.1">
    <property type="nucleotide sequence ID" value="NC_076495.1"/>
</dbReference>
<dbReference type="GeneID" id="80536819"/>